<dbReference type="AlphaFoldDB" id="A0A024G0X0"/>
<comment type="caution">
    <text evidence="1">The sequence shown here is derived from an EMBL/GenBank/DDBJ whole genome shotgun (WGS) entry which is preliminary data.</text>
</comment>
<name>A0A024G0X0_9STRA</name>
<sequence length="160" mass="19054">MKLPCDLAIVKRINKRSHLEMKKTLHTFCPVSRTYPNQFQRDFILLPHRLMDLYTYIGVIITLNNRFLCFVSIFSDDHRVQGRDHERINTKKEALKRNSSRLAEVILFLSLSFLHEFSFFVESEAYDVAKMIFCLILEAINCFLLERQWCSIHRESLEHT</sequence>
<gene>
    <name evidence="1" type="ORF">BN9_010050</name>
</gene>
<protein>
    <submittedName>
        <fullName evidence="1">Uncharacterized protein</fullName>
    </submittedName>
</protein>
<dbReference type="Proteomes" id="UP000053237">
    <property type="component" value="Unassembled WGS sequence"/>
</dbReference>
<dbReference type="EMBL" id="CAIX01000006">
    <property type="protein sequence ID" value="CCI40221.1"/>
    <property type="molecule type" value="Genomic_DNA"/>
</dbReference>
<keyword evidence="2" id="KW-1185">Reference proteome</keyword>
<evidence type="ECO:0000313" key="2">
    <source>
        <dbReference type="Proteomes" id="UP000053237"/>
    </source>
</evidence>
<accession>A0A024G0X0</accession>
<dbReference type="InParanoid" id="A0A024G0X0"/>
<proteinExistence type="predicted"/>
<reference evidence="1 2" key="1">
    <citation type="submission" date="2012-05" db="EMBL/GenBank/DDBJ databases">
        <title>Recombination and specialization in a pathogen metapopulation.</title>
        <authorList>
            <person name="Gardiner A."/>
            <person name="Kemen E."/>
            <person name="Schultz-Larsen T."/>
            <person name="MacLean D."/>
            <person name="Van Oosterhout C."/>
            <person name="Jones J.D.G."/>
        </authorList>
    </citation>
    <scope>NUCLEOTIDE SEQUENCE [LARGE SCALE GENOMIC DNA]</scope>
    <source>
        <strain evidence="1 2">Ac Nc2</strain>
    </source>
</reference>
<organism evidence="1 2">
    <name type="scientific">Albugo candida</name>
    <dbReference type="NCBI Taxonomy" id="65357"/>
    <lineage>
        <taxon>Eukaryota</taxon>
        <taxon>Sar</taxon>
        <taxon>Stramenopiles</taxon>
        <taxon>Oomycota</taxon>
        <taxon>Peronosporomycetes</taxon>
        <taxon>Albuginales</taxon>
        <taxon>Albuginaceae</taxon>
        <taxon>Albugo</taxon>
    </lineage>
</organism>
<evidence type="ECO:0000313" key="1">
    <source>
        <dbReference type="EMBL" id="CCI40221.1"/>
    </source>
</evidence>